<comment type="caution">
    <text evidence="1">The sequence shown here is derived from an EMBL/GenBank/DDBJ whole genome shotgun (WGS) entry which is preliminary data.</text>
</comment>
<sequence>MSSDDFNHLFDHLQEQICYVQCGYCTTLLLVSVPCKSLSSSIVTVRCGHCTTLLSVNIMNIIKSSSSFLPPNFHFFASLNHHDHDYQPLQLKKEVLGEDEDKKIWEKQSPSLVMSSDEEDEDVPPINQVLNKPPKKKQRAPSAYNYFIREEIRRLKAAYPKMSHKQAFSRAAKNWAHFPPYQREEEGQNIQREKNVVLI</sequence>
<protein>
    <submittedName>
        <fullName evidence="1">Uncharacterized protein</fullName>
    </submittedName>
</protein>
<dbReference type="EMBL" id="CM044702">
    <property type="protein sequence ID" value="KAI5679219.1"/>
    <property type="molecule type" value="Genomic_DNA"/>
</dbReference>
<evidence type="ECO:0000313" key="2">
    <source>
        <dbReference type="Proteomes" id="UP001060085"/>
    </source>
</evidence>
<proteinExistence type="predicted"/>
<evidence type="ECO:0000313" key="1">
    <source>
        <dbReference type="EMBL" id="KAI5679219.1"/>
    </source>
</evidence>
<dbReference type="Proteomes" id="UP001060085">
    <property type="component" value="Linkage Group LG02"/>
</dbReference>
<reference evidence="2" key="1">
    <citation type="journal article" date="2023" name="Nat. Plants">
        <title>Single-cell RNA sequencing provides a high-resolution roadmap for understanding the multicellular compartmentation of specialized metabolism.</title>
        <authorList>
            <person name="Sun S."/>
            <person name="Shen X."/>
            <person name="Li Y."/>
            <person name="Li Y."/>
            <person name="Wang S."/>
            <person name="Li R."/>
            <person name="Zhang H."/>
            <person name="Shen G."/>
            <person name="Guo B."/>
            <person name="Wei J."/>
            <person name="Xu J."/>
            <person name="St-Pierre B."/>
            <person name="Chen S."/>
            <person name="Sun C."/>
        </authorList>
    </citation>
    <scope>NUCLEOTIDE SEQUENCE [LARGE SCALE GENOMIC DNA]</scope>
</reference>
<organism evidence="1 2">
    <name type="scientific">Catharanthus roseus</name>
    <name type="common">Madagascar periwinkle</name>
    <name type="synonym">Vinca rosea</name>
    <dbReference type="NCBI Taxonomy" id="4058"/>
    <lineage>
        <taxon>Eukaryota</taxon>
        <taxon>Viridiplantae</taxon>
        <taxon>Streptophyta</taxon>
        <taxon>Embryophyta</taxon>
        <taxon>Tracheophyta</taxon>
        <taxon>Spermatophyta</taxon>
        <taxon>Magnoliopsida</taxon>
        <taxon>eudicotyledons</taxon>
        <taxon>Gunneridae</taxon>
        <taxon>Pentapetalae</taxon>
        <taxon>asterids</taxon>
        <taxon>lamiids</taxon>
        <taxon>Gentianales</taxon>
        <taxon>Apocynaceae</taxon>
        <taxon>Rauvolfioideae</taxon>
        <taxon>Vinceae</taxon>
        <taxon>Catharanthinae</taxon>
        <taxon>Catharanthus</taxon>
    </lineage>
</organism>
<keyword evidence="2" id="KW-1185">Reference proteome</keyword>
<name>A0ACC0C2Q7_CATRO</name>
<gene>
    <name evidence="1" type="ORF">M9H77_10169</name>
</gene>
<accession>A0ACC0C2Q7</accession>